<dbReference type="EMBL" id="OU892279">
    <property type="protein sequence ID" value="CAG9766312.1"/>
    <property type="molecule type" value="Genomic_DNA"/>
</dbReference>
<proteinExistence type="predicted"/>
<name>A0A9N9MNL9_9CUCU</name>
<dbReference type="AlphaFoldDB" id="A0A9N9MNL9"/>
<protein>
    <submittedName>
        <fullName evidence="1">Uncharacterized protein</fullName>
    </submittedName>
</protein>
<sequence>MGNEEDVLNHRLKSIKTSLSLTNNAVKAIAKDTQQSIYDLETFSSKIVDFRNQILKVLGKNTGPGCSISETSFQERQDTVTSRATQSIHLLVTVPILEDLVDNMLHCLPMIFLTLLDWFKKSILWI</sequence>
<keyword evidence="2" id="KW-1185">Reference proteome</keyword>
<evidence type="ECO:0000313" key="1">
    <source>
        <dbReference type="EMBL" id="CAG9766312.1"/>
    </source>
</evidence>
<reference evidence="1" key="1">
    <citation type="submission" date="2022-01" db="EMBL/GenBank/DDBJ databases">
        <authorList>
            <person name="King R."/>
        </authorList>
    </citation>
    <scope>NUCLEOTIDE SEQUENCE</scope>
</reference>
<organism evidence="1 2">
    <name type="scientific">Ceutorhynchus assimilis</name>
    <name type="common">cabbage seed weevil</name>
    <dbReference type="NCBI Taxonomy" id="467358"/>
    <lineage>
        <taxon>Eukaryota</taxon>
        <taxon>Metazoa</taxon>
        <taxon>Ecdysozoa</taxon>
        <taxon>Arthropoda</taxon>
        <taxon>Hexapoda</taxon>
        <taxon>Insecta</taxon>
        <taxon>Pterygota</taxon>
        <taxon>Neoptera</taxon>
        <taxon>Endopterygota</taxon>
        <taxon>Coleoptera</taxon>
        <taxon>Polyphaga</taxon>
        <taxon>Cucujiformia</taxon>
        <taxon>Curculionidae</taxon>
        <taxon>Ceutorhynchinae</taxon>
        <taxon>Ceutorhynchus</taxon>
    </lineage>
</organism>
<dbReference type="Proteomes" id="UP001152799">
    <property type="component" value="Chromosome 3"/>
</dbReference>
<gene>
    <name evidence="1" type="ORF">CEUTPL_LOCUS6897</name>
</gene>
<evidence type="ECO:0000313" key="2">
    <source>
        <dbReference type="Proteomes" id="UP001152799"/>
    </source>
</evidence>
<accession>A0A9N9MNL9</accession>